<dbReference type="Proteomes" id="UP000008177">
    <property type="component" value="Unplaced contigs"/>
</dbReference>
<organism evidence="1 2">
    <name type="scientific">Botryotinia fuckeliana (strain T4)</name>
    <name type="common">Noble rot fungus</name>
    <name type="synonym">Botrytis cinerea</name>
    <dbReference type="NCBI Taxonomy" id="999810"/>
    <lineage>
        <taxon>Eukaryota</taxon>
        <taxon>Fungi</taxon>
        <taxon>Dikarya</taxon>
        <taxon>Ascomycota</taxon>
        <taxon>Pezizomycotina</taxon>
        <taxon>Leotiomycetes</taxon>
        <taxon>Helotiales</taxon>
        <taxon>Sclerotiniaceae</taxon>
        <taxon>Botrytis</taxon>
    </lineage>
</organism>
<gene>
    <name evidence="1" type="ORF">BofuT4_P148740.1</name>
</gene>
<sequence length="92" mass="10483">MFGWFGALLCVLSLVFLRGFAYRLAGCTIFVSLGRLVRYTCFIGKKGLYQRDLRSAFRRAIERTLALGSFIIKLNNQNYHVSTLSLYHPNSA</sequence>
<protein>
    <submittedName>
        <fullName evidence="1">Uncharacterized protein</fullName>
    </submittedName>
</protein>
<evidence type="ECO:0000313" key="1">
    <source>
        <dbReference type="EMBL" id="CCD56264.1"/>
    </source>
</evidence>
<proteinExistence type="predicted"/>
<name>G2YX26_BOTF4</name>
<accession>G2YX26</accession>
<dbReference type="AlphaFoldDB" id="G2YX26"/>
<reference evidence="2" key="1">
    <citation type="journal article" date="2011" name="PLoS Genet.">
        <title>Genomic analysis of the necrotrophic fungal pathogens Sclerotinia sclerotiorum and Botrytis cinerea.</title>
        <authorList>
            <person name="Amselem J."/>
            <person name="Cuomo C.A."/>
            <person name="van Kan J.A."/>
            <person name="Viaud M."/>
            <person name="Benito E.P."/>
            <person name="Couloux A."/>
            <person name="Coutinho P.M."/>
            <person name="de Vries R.P."/>
            <person name="Dyer P.S."/>
            <person name="Fillinger S."/>
            <person name="Fournier E."/>
            <person name="Gout L."/>
            <person name="Hahn M."/>
            <person name="Kohn L."/>
            <person name="Lapalu N."/>
            <person name="Plummer K.M."/>
            <person name="Pradier J.M."/>
            <person name="Quevillon E."/>
            <person name="Sharon A."/>
            <person name="Simon A."/>
            <person name="ten Have A."/>
            <person name="Tudzynski B."/>
            <person name="Tudzynski P."/>
            <person name="Wincker P."/>
            <person name="Andrew M."/>
            <person name="Anthouard V."/>
            <person name="Beever R.E."/>
            <person name="Beffa R."/>
            <person name="Benoit I."/>
            <person name="Bouzid O."/>
            <person name="Brault B."/>
            <person name="Chen Z."/>
            <person name="Choquer M."/>
            <person name="Collemare J."/>
            <person name="Cotton P."/>
            <person name="Danchin E.G."/>
            <person name="Da Silva C."/>
            <person name="Gautier A."/>
            <person name="Giraud C."/>
            <person name="Giraud T."/>
            <person name="Gonzalez C."/>
            <person name="Grossetete S."/>
            <person name="Guldener U."/>
            <person name="Henrissat B."/>
            <person name="Howlett B.J."/>
            <person name="Kodira C."/>
            <person name="Kretschmer M."/>
            <person name="Lappartient A."/>
            <person name="Leroch M."/>
            <person name="Levis C."/>
            <person name="Mauceli E."/>
            <person name="Neuveglise C."/>
            <person name="Oeser B."/>
            <person name="Pearson M."/>
            <person name="Poulain J."/>
            <person name="Poussereau N."/>
            <person name="Quesneville H."/>
            <person name="Rascle C."/>
            <person name="Schumacher J."/>
            <person name="Segurens B."/>
            <person name="Sexton A."/>
            <person name="Silva E."/>
            <person name="Sirven C."/>
            <person name="Soanes D.M."/>
            <person name="Talbot N.J."/>
            <person name="Templeton M."/>
            <person name="Yandava C."/>
            <person name="Yarden O."/>
            <person name="Zeng Q."/>
            <person name="Rollins J.A."/>
            <person name="Lebrun M.H."/>
            <person name="Dickman M."/>
        </authorList>
    </citation>
    <scope>NUCLEOTIDE SEQUENCE [LARGE SCALE GENOMIC DNA]</scope>
    <source>
        <strain evidence="2">T4</strain>
    </source>
</reference>
<dbReference type="EMBL" id="FQ790359">
    <property type="protein sequence ID" value="CCD56264.1"/>
    <property type="molecule type" value="Genomic_DNA"/>
</dbReference>
<dbReference type="InParanoid" id="G2YX26"/>
<dbReference type="HOGENOM" id="CLU_2413030_0_0_1"/>
<evidence type="ECO:0000313" key="2">
    <source>
        <dbReference type="Proteomes" id="UP000008177"/>
    </source>
</evidence>